<dbReference type="eggNOG" id="ENOG502SXI9">
    <property type="taxonomic scope" value="Eukaryota"/>
</dbReference>
<reference evidence="3" key="1">
    <citation type="journal article" date="2012" name="MBio">
        <title>Comparative genome analysis of Trichophyton rubrum and related dermatophytes reveals candidate genes involved in infection.</title>
        <authorList>
            <person name="Martinez D.A."/>
            <person name="Oliver B.G."/>
            <person name="Graeser Y."/>
            <person name="Goldberg J.M."/>
            <person name="Li W."/>
            <person name="Martinez-Rossi N.M."/>
            <person name="Monod M."/>
            <person name="Shelest E."/>
            <person name="Barton R.C."/>
            <person name="Birch E."/>
            <person name="Brakhage A.A."/>
            <person name="Chen Z."/>
            <person name="Gurr S.J."/>
            <person name="Heiman D."/>
            <person name="Heitman J."/>
            <person name="Kosti I."/>
            <person name="Rossi A."/>
            <person name="Saif S."/>
            <person name="Samalova M."/>
            <person name="Saunders C.W."/>
            <person name="Shea T."/>
            <person name="Summerbell R.C."/>
            <person name="Xu J."/>
            <person name="Young S."/>
            <person name="Zeng Q."/>
            <person name="Birren B.W."/>
            <person name="Cuomo C.A."/>
            <person name="White T.C."/>
        </authorList>
    </citation>
    <scope>NUCLEOTIDE SEQUENCE [LARGE SCALE GENOMIC DNA]</scope>
    <source>
        <strain evidence="3">ATCC MYA-4605 / CBS 113480</strain>
    </source>
</reference>
<name>C5FRF8_ARTOC</name>
<proteinExistence type="predicted"/>
<dbReference type="OMA" id="CKAIWTW"/>
<dbReference type="Proteomes" id="UP000002035">
    <property type="component" value="Unassembled WGS sequence"/>
</dbReference>
<dbReference type="EMBL" id="DS995705">
    <property type="protein sequence ID" value="EEQ32461.1"/>
    <property type="molecule type" value="Genomic_DNA"/>
</dbReference>
<organism evidence="2 3">
    <name type="scientific">Arthroderma otae (strain ATCC MYA-4605 / CBS 113480)</name>
    <name type="common">Microsporum canis</name>
    <dbReference type="NCBI Taxonomy" id="554155"/>
    <lineage>
        <taxon>Eukaryota</taxon>
        <taxon>Fungi</taxon>
        <taxon>Dikarya</taxon>
        <taxon>Ascomycota</taxon>
        <taxon>Pezizomycotina</taxon>
        <taxon>Eurotiomycetes</taxon>
        <taxon>Eurotiomycetidae</taxon>
        <taxon>Onygenales</taxon>
        <taxon>Arthrodermataceae</taxon>
        <taxon>Microsporum</taxon>
    </lineage>
</organism>
<evidence type="ECO:0000313" key="3">
    <source>
        <dbReference type="Proteomes" id="UP000002035"/>
    </source>
</evidence>
<keyword evidence="3" id="KW-1185">Reference proteome</keyword>
<dbReference type="AlphaFoldDB" id="C5FRF8"/>
<dbReference type="HOGENOM" id="CLU_138035_0_0_1"/>
<evidence type="ECO:0000313" key="2">
    <source>
        <dbReference type="EMBL" id="EEQ32461.1"/>
    </source>
</evidence>
<dbReference type="GeneID" id="9228537"/>
<evidence type="ECO:0000256" key="1">
    <source>
        <dbReference type="SAM" id="MobiDB-lite"/>
    </source>
</evidence>
<accession>C5FRF8</accession>
<dbReference type="OrthoDB" id="4173102at2759"/>
<protein>
    <submittedName>
        <fullName evidence="2">Uncharacterized protein</fullName>
    </submittedName>
</protein>
<feature type="region of interest" description="Disordered" evidence="1">
    <location>
        <begin position="56"/>
        <end position="76"/>
    </location>
</feature>
<dbReference type="VEuPathDB" id="FungiDB:MCYG_05280"/>
<feature type="compositionally biased region" description="Polar residues" evidence="1">
    <location>
        <begin position="59"/>
        <end position="76"/>
    </location>
</feature>
<gene>
    <name evidence="2" type="ORF">MCYG_05280</name>
</gene>
<dbReference type="RefSeq" id="XP_002845411.1">
    <property type="nucleotide sequence ID" value="XM_002845365.1"/>
</dbReference>
<sequence length="126" mass="14075">MSSIKFLRLPLRGSLWIPQVRIQSQIPLSRTPYLYGPLSASTSTFSTRAILFNAKSPRHASSNPKSNTEDNPFSTPSVSLESLGIGKNMKVFLLAVLCVLGTVETWFWCKAIWTWWKGGEKNAEAE</sequence>